<keyword evidence="3" id="KW-1185">Reference proteome</keyword>
<dbReference type="GO" id="GO:0005829">
    <property type="term" value="C:cytosol"/>
    <property type="evidence" value="ECO:0007669"/>
    <property type="project" value="TreeGrafter"/>
</dbReference>
<dbReference type="PROSITE" id="PS51273">
    <property type="entry name" value="GATASE_TYPE_1"/>
    <property type="match status" value="1"/>
</dbReference>
<organism evidence="2 3">
    <name type="scientific">Lysobacter soli</name>
    <dbReference type="NCBI Taxonomy" id="453783"/>
    <lineage>
        <taxon>Bacteria</taxon>
        <taxon>Pseudomonadati</taxon>
        <taxon>Pseudomonadota</taxon>
        <taxon>Gammaproteobacteria</taxon>
        <taxon>Lysobacterales</taxon>
        <taxon>Lysobacteraceae</taxon>
        <taxon>Lysobacter</taxon>
    </lineage>
</organism>
<name>A0A3D8V7T1_9GAMM</name>
<protein>
    <submittedName>
        <fullName evidence="2">Glutamine amidotransferase</fullName>
    </submittedName>
</protein>
<reference evidence="2 3" key="1">
    <citation type="submission" date="2018-08" db="EMBL/GenBank/DDBJ databases">
        <title>Lysobacter soli KCTC 22011, whole genome shotgun sequence.</title>
        <authorList>
            <person name="Zhang X."/>
            <person name="Feng G."/>
            <person name="Zhu H."/>
        </authorList>
    </citation>
    <scope>NUCLEOTIDE SEQUENCE [LARGE SCALE GENOMIC DNA]</scope>
    <source>
        <strain evidence="2 3">KCTC 22011</strain>
    </source>
</reference>
<dbReference type="InterPro" id="IPR017926">
    <property type="entry name" value="GATASE"/>
</dbReference>
<dbReference type="PANTHER" id="PTHR42695:SF5">
    <property type="entry name" value="GLUTAMINE AMIDOTRANSFERASE YLR126C-RELATED"/>
    <property type="match status" value="1"/>
</dbReference>
<gene>
    <name evidence="2" type="ORF">DX912_17465</name>
</gene>
<keyword evidence="2" id="KW-0808">Transferase</keyword>
<dbReference type="Pfam" id="PF00117">
    <property type="entry name" value="GATase"/>
    <property type="match status" value="1"/>
</dbReference>
<dbReference type="InterPro" id="IPR044992">
    <property type="entry name" value="ChyE-like"/>
</dbReference>
<dbReference type="AlphaFoldDB" id="A0A3D8V7T1"/>
<dbReference type="CDD" id="cd01741">
    <property type="entry name" value="GATase1_1"/>
    <property type="match status" value="1"/>
</dbReference>
<evidence type="ECO:0000313" key="2">
    <source>
        <dbReference type="EMBL" id="RDY65487.1"/>
    </source>
</evidence>
<keyword evidence="2" id="KW-0315">Glutamine amidotransferase</keyword>
<dbReference type="EMBL" id="QTJR01000018">
    <property type="protein sequence ID" value="RDY65487.1"/>
    <property type="molecule type" value="Genomic_DNA"/>
</dbReference>
<accession>A0A3D8V7T1</accession>
<evidence type="ECO:0000313" key="3">
    <source>
        <dbReference type="Proteomes" id="UP000256829"/>
    </source>
</evidence>
<dbReference type="NCBIfam" id="NF006562">
    <property type="entry name" value="PRK09065.1"/>
    <property type="match status" value="1"/>
</dbReference>
<dbReference type="Gene3D" id="3.40.50.880">
    <property type="match status" value="1"/>
</dbReference>
<dbReference type="Proteomes" id="UP000256829">
    <property type="component" value="Unassembled WGS sequence"/>
</dbReference>
<comment type="caution">
    <text evidence="2">The sequence shown here is derived from an EMBL/GenBank/DDBJ whole genome shotgun (WGS) entry which is preliminary data.</text>
</comment>
<dbReference type="GO" id="GO:0016740">
    <property type="term" value="F:transferase activity"/>
    <property type="evidence" value="ECO:0007669"/>
    <property type="project" value="UniProtKB-KW"/>
</dbReference>
<sequence length="272" mass="29855">MPLVFSHFRGVGGAARTIFRNASVRIAVNTRHTRPFLILETGQPVASMRRHRGFPHWIRVAAGLDADEAVVVNVEAGEALPAREGFAGTIITGSAAMVTERRDWSERSAHWLRDAAQEGMPLFGICYGHQLLAHALGGEVGVNPTGREMGTIDLQLHPHADEDPLFKGLPAQFAAQATHLQTVLRAPLGATVLAKSSQDDCHAFRWGERAWGVQFHPEFSATHMRGYVHARRDALHGEGRCAKSLARAVSATPHARRVLRRFVRHARGLHGH</sequence>
<dbReference type="SUPFAM" id="SSF52317">
    <property type="entry name" value="Class I glutamine amidotransferase-like"/>
    <property type="match status" value="1"/>
</dbReference>
<dbReference type="PRINTS" id="PR00096">
    <property type="entry name" value="GATASE"/>
</dbReference>
<dbReference type="PANTHER" id="PTHR42695">
    <property type="entry name" value="GLUTAMINE AMIDOTRANSFERASE YLR126C-RELATED"/>
    <property type="match status" value="1"/>
</dbReference>
<evidence type="ECO:0000259" key="1">
    <source>
        <dbReference type="Pfam" id="PF00117"/>
    </source>
</evidence>
<dbReference type="InterPro" id="IPR029062">
    <property type="entry name" value="Class_I_gatase-like"/>
</dbReference>
<proteinExistence type="predicted"/>
<feature type="domain" description="Glutamine amidotransferase" evidence="1">
    <location>
        <begin position="83"/>
        <end position="224"/>
    </location>
</feature>